<dbReference type="EMBL" id="AWSV01000162">
    <property type="protein sequence ID" value="ERI81469.1"/>
    <property type="molecule type" value="Genomic_DNA"/>
</dbReference>
<comment type="caution">
    <text evidence="1">The sequence shown here is derived from an EMBL/GenBank/DDBJ whole genome shotgun (WGS) entry which is preliminary data.</text>
</comment>
<gene>
    <name evidence="1" type="ORF">HMPREF1981_03233</name>
</gene>
<protein>
    <submittedName>
        <fullName evidence="1">Uncharacterized protein</fullName>
    </submittedName>
</protein>
<name>U2BTF5_9BACE</name>
<reference evidence="1 2" key="1">
    <citation type="submission" date="2013-08" db="EMBL/GenBank/DDBJ databases">
        <authorList>
            <person name="Weinstock G."/>
            <person name="Sodergren E."/>
            <person name="Wylie T."/>
            <person name="Fulton L."/>
            <person name="Fulton R."/>
            <person name="Fronick C."/>
            <person name="O'Laughlin M."/>
            <person name="Godfrey J."/>
            <person name="Miner T."/>
            <person name="Herter B."/>
            <person name="Appelbaum E."/>
            <person name="Cordes M."/>
            <person name="Lek S."/>
            <person name="Wollam A."/>
            <person name="Pepin K.H."/>
            <person name="Palsikar V.B."/>
            <person name="Mitreva M."/>
            <person name="Wilson R.K."/>
        </authorList>
    </citation>
    <scope>NUCLEOTIDE SEQUENCE [LARGE SCALE GENOMIC DNA]</scope>
    <source>
        <strain evidence="1 2">F0041</strain>
    </source>
</reference>
<dbReference type="HOGENOM" id="CLU_2858472_0_0_10"/>
<organism evidence="1 2">
    <name type="scientific">Bacteroides pyogenes F0041</name>
    <dbReference type="NCBI Taxonomy" id="1321819"/>
    <lineage>
        <taxon>Bacteria</taxon>
        <taxon>Pseudomonadati</taxon>
        <taxon>Bacteroidota</taxon>
        <taxon>Bacteroidia</taxon>
        <taxon>Bacteroidales</taxon>
        <taxon>Bacteroidaceae</taxon>
        <taxon>Bacteroides</taxon>
    </lineage>
</organism>
<accession>U2BTF5</accession>
<dbReference type="AlphaFoldDB" id="U2BTF5"/>
<evidence type="ECO:0000313" key="2">
    <source>
        <dbReference type="Proteomes" id="UP000016496"/>
    </source>
</evidence>
<sequence>MYDTYWLRNHSEAVTPVAAFFVFRLKERTPYNIQKKYKKTKIIIRLSIITFTFERIITKNTLKL</sequence>
<dbReference type="PATRIC" id="fig|1321819.3.peg.2983"/>
<proteinExistence type="predicted"/>
<dbReference type="Proteomes" id="UP000016496">
    <property type="component" value="Unassembled WGS sequence"/>
</dbReference>
<evidence type="ECO:0000313" key="1">
    <source>
        <dbReference type="EMBL" id="ERI81469.1"/>
    </source>
</evidence>